<dbReference type="AlphaFoldDB" id="A0A8X6TCS4"/>
<proteinExistence type="predicted"/>
<comment type="caution">
    <text evidence="2">The sequence shown here is derived from an EMBL/GenBank/DDBJ whole genome shotgun (WGS) entry which is preliminary data.</text>
</comment>
<keyword evidence="3" id="KW-1185">Reference proteome</keyword>
<dbReference type="EMBL" id="BMAW01054012">
    <property type="protein sequence ID" value="GFS93966.1"/>
    <property type="molecule type" value="Genomic_DNA"/>
</dbReference>
<reference evidence="2" key="1">
    <citation type="submission" date="2020-08" db="EMBL/GenBank/DDBJ databases">
        <title>Multicomponent nature underlies the extraordinary mechanical properties of spider dragline silk.</title>
        <authorList>
            <person name="Kono N."/>
            <person name="Nakamura H."/>
            <person name="Mori M."/>
            <person name="Yoshida Y."/>
            <person name="Ohtoshi R."/>
            <person name="Malay A.D."/>
            <person name="Moran D.A.P."/>
            <person name="Tomita M."/>
            <person name="Numata K."/>
            <person name="Arakawa K."/>
        </authorList>
    </citation>
    <scope>NUCLEOTIDE SEQUENCE</scope>
</reference>
<protein>
    <submittedName>
        <fullName evidence="2">Uncharacterized protein</fullName>
    </submittedName>
</protein>
<organism evidence="2 3">
    <name type="scientific">Nephila pilipes</name>
    <name type="common">Giant wood spider</name>
    <name type="synonym">Nephila maculata</name>
    <dbReference type="NCBI Taxonomy" id="299642"/>
    <lineage>
        <taxon>Eukaryota</taxon>
        <taxon>Metazoa</taxon>
        <taxon>Ecdysozoa</taxon>
        <taxon>Arthropoda</taxon>
        <taxon>Chelicerata</taxon>
        <taxon>Arachnida</taxon>
        <taxon>Araneae</taxon>
        <taxon>Araneomorphae</taxon>
        <taxon>Entelegynae</taxon>
        <taxon>Araneoidea</taxon>
        <taxon>Nephilidae</taxon>
        <taxon>Nephila</taxon>
    </lineage>
</organism>
<evidence type="ECO:0000256" key="1">
    <source>
        <dbReference type="SAM" id="MobiDB-lite"/>
    </source>
</evidence>
<gene>
    <name evidence="2" type="ORF">NPIL_178591</name>
</gene>
<accession>A0A8X6TCS4</accession>
<sequence>MRQGISMFEHCIKWHCVRTIESSASFHCKRLKPRNSPSPAIEIIKRNVGLHEVSRANIFENKRQRLNSSPQPGPSGYQASAAEERRNNTRSRTCLNTFQTYTILTDSNFIQNLHGFLQNSKEEVIRIVENKSKEKKGIKWYICVKVRFVRKTAETEEEKCKISSKFHPLPLPSNSSHDDNIFKKASVTFFSGDSFTRVISQIDRK</sequence>
<feature type="region of interest" description="Disordered" evidence="1">
    <location>
        <begin position="62"/>
        <end position="89"/>
    </location>
</feature>
<evidence type="ECO:0000313" key="3">
    <source>
        <dbReference type="Proteomes" id="UP000887013"/>
    </source>
</evidence>
<dbReference type="Proteomes" id="UP000887013">
    <property type="component" value="Unassembled WGS sequence"/>
</dbReference>
<dbReference type="OrthoDB" id="6471991at2759"/>
<evidence type="ECO:0000313" key="2">
    <source>
        <dbReference type="EMBL" id="GFS93966.1"/>
    </source>
</evidence>
<name>A0A8X6TCS4_NEPPI</name>